<evidence type="ECO:0000313" key="1">
    <source>
        <dbReference type="EMBL" id="RKP55192.1"/>
    </source>
</evidence>
<dbReference type="OrthoDB" id="68731at2"/>
<dbReference type="Proteomes" id="UP000282076">
    <property type="component" value="Unassembled WGS sequence"/>
</dbReference>
<dbReference type="InterPro" id="IPR034660">
    <property type="entry name" value="DinB/YfiT-like"/>
</dbReference>
<dbReference type="SUPFAM" id="SSF109854">
    <property type="entry name" value="DinB/YfiT-like putative metalloenzymes"/>
    <property type="match status" value="1"/>
</dbReference>
<name>A0A494XXH9_9BACL</name>
<dbReference type="Pfam" id="PF07609">
    <property type="entry name" value="DUF1572"/>
    <property type="match status" value="1"/>
</dbReference>
<proteinExistence type="predicted"/>
<dbReference type="Gene3D" id="1.20.120.450">
    <property type="entry name" value="dinb family like domain"/>
    <property type="match status" value="1"/>
</dbReference>
<dbReference type="RefSeq" id="WP_120975720.1">
    <property type="nucleotide sequence ID" value="NZ_RBZM01000004.1"/>
</dbReference>
<protein>
    <submittedName>
        <fullName evidence="1">DUF1572 domain-containing protein</fullName>
    </submittedName>
</protein>
<keyword evidence="2" id="KW-1185">Reference proteome</keyword>
<dbReference type="AlphaFoldDB" id="A0A494XXH9"/>
<dbReference type="InterPro" id="IPR011466">
    <property type="entry name" value="DUF1572"/>
</dbReference>
<sequence length="181" mass="20490">MSENNVARHVLETSIADFISQKALGDRSLAQLDEAGLNWSPEPESNSVVVIVKHMSGNMVSRWTEFLTSDGEKPNRNRDDEFVDDLESREQLLEIWEQGWSVLFGALEALKPEDLLREVKIRGQAHTVLQAIHRQISHYGYHIGQIVYAAKAYKSEGWQTLSIAKGKSGAFNDRMKKEPPQ</sequence>
<gene>
    <name evidence="1" type="ORF">D7Z26_08220</name>
</gene>
<comment type="caution">
    <text evidence="1">The sequence shown here is derived from an EMBL/GenBank/DDBJ whole genome shotgun (WGS) entry which is preliminary data.</text>
</comment>
<organism evidence="1 2">
    <name type="scientific">Cohnella endophytica</name>
    <dbReference type="NCBI Taxonomy" id="2419778"/>
    <lineage>
        <taxon>Bacteria</taxon>
        <taxon>Bacillati</taxon>
        <taxon>Bacillota</taxon>
        <taxon>Bacilli</taxon>
        <taxon>Bacillales</taxon>
        <taxon>Paenibacillaceae</taxon>
        <taxon>Cohnella</taxon>
    </lineage>
</organism>
<evidence type="ECO:0000313" key="2">
    <source>
        <dbReference type="Proteomes" id="UP000282076"/>
    </source>
</evidence>
<accession>A0A494XXH9</accession>
<reference evidence="1 2" key="1">
    <citation type="submission" date="2018-10" db="EMBL/GenBank/DDBJ databases">
        <title>Cohnella sp. M2MS4P-1, whole genome shotgun sequence.</title>
        <authorList>
            <person name="Tuo L."/>
        </authorList>
    </citation>
    <scope>NUCLEOTIDE SEQUENCE [LARGE SCALE GENOMIC DNA]</scope>
    <source>
        <strain evidence="1 2">M2MS4P-1</strain>
    </source>
</reference>
<dbReference type="EMBL" id="RBZM01000004">
    <property type="protein sequence ID" value="RKP55192.1"/>
    <property type="molecule type" value="Genomic_DNA"/>
</dbReference>